<dbReference type="PANTHER" id="PTHR15907">
    <property type="entry name" value="DUF614 FAMILY PROTEIN-RELATED"/>
    <property type="match status" value="1"/>
</dbReference>
<protein>
    <submittedName>
        <fullName evidence="1">Uncharacterized protein</fullName>
    </submittedName>
</protein>
<sequence length="153" mass="17491">MSSYNIQAHPKVSQYPPEGEWSTGFNDCCIDRNLCLKTCFCPMITMGEIAEIIDGGTTTQQKACCMYTILPTGWKAMYAAGYRRRLREMFKLPQEPHNDCLVHECCCVCGLTQEYRELKNRGADPSLGWQGNVEKWNREGLREPPIPTRMARC</sequence>
<proteinExistence type="predicted"/>
<dbReference type="RefSeq" id="XP_021754391.1">
    <property type="nucleotide sequence ID" value="XM_021898699.1"/>
</dbReference>
<reference evidence="1" key="2">
    <citation type="submission" date="2021-03" db="UniProtKB">
        <authorList>
            <consortium name="EnsemblPlants"/>
        </authorList>
    </citation>
    <scope>IDENTIFICATION</scope>
</reference>
<dbReference type="NCBIfam" id="TIGR01571">
    <property type="entry name" value="A_thal_Cys_rich"/>
    <property type="match status" value="1"/>
</dbReference>
<dbReference type="AlphaFoldDB" id="A0A803KV43"/>
<dbReference type="Pfam" id="PF04749">
    <property type="entry name" value="PLAC8"/>
    <property type="match status" value="1"/>
</dbReference>
<evidence type="ECO:0000313" key="1">
    <source>
        <dbReference type="EnsemblPlants" id="AUR62002901-RA:cds"/>
    </source>
</evidence>
<dbReference type="Gramene" id="AUR62002901-RA">
    <property type="protein sequence ID" value="AUR62002901-RA:cds"/>
    <property type="gene ID" value="AUR62002901"/>
</dbReference>
<dbReference type="InterPro" id="IPR006461">
    <property type="entry name" value="PLAC_motif_containing"/>
</dbReference>
<dbReference type="OMA" id="DCWDDPS"/>
<dbReference type="EnsemblPlants" id="AUR62002901-RA">
    <property type="protein sequence ID" value="AUR62002901-RA:cds"/>
    <property type="gene ID" value="AUR62002901"/>
</dbReference>
<accession>A0A803KV43</accession>
<reference evidence="1" key="1">
    <citation type="journal article" date="2017" name="Nature">
        <title>The genome of Chenopodium quinoa.</title>
        <authorList>
            <person name="Jarvis D.E."/>
            <person name="Ho Y.S."/>
            <person name="Lightfoot D.J."/>
            <person name="Schmoeckel S.M."/>
            <person name="Li B."/>
            <person name="Borm T.J.A."/>
            <person name="Ohyanagi H."/>
            <person name="Mineta K."/>
            <person name="Michell C.T."/>
            <person name="Saber N."/>
            <person name="Kharbatia N.M."/>
            <person name="Rupper R.R."/>
            <person name="Sharp A.R."/>
            <person name="Dally N."/>
            <person name="Boughton B.A."/>
            <person name="Woo Y.H."/>
            <person name="Gao G."/>
            <person name="Schijlen E.G.W.M."/>
            <person name="Guo X."/>
            <person name="Momin A.A."/>
            <person name="Negrao S."/>
            <person name="Al-Babili S."/>
            <person name="Gehring C."/>
            <person name="Roessner U."/>
            <person name="Jung C."/>
            <person name="Murphy K."/>
            <person name="Arold S.T."/>
            <person name="Gojobori T."/>
            <person name="van der Linden C.G."/>
            <person name="van Loo E.N."/>
            <person name="Jellen E.N."/>
            <person name="Maughan P.J."/>
            <person name="Tester M."/>
        </authorList>
    </citation>
    <scope>NUCLEOTIDE SEQUENCE [LARGE SCALE GENOMIC DNA]</scope>
    <source>
        <strain evidence="1">cv. PI 614886</strain>
    </source>
</reference>
<evidence type="ECO:0000313" key="2">
    <source>
        <dbReference type="Proteomes" id="UP000596660"/>
    </source>
</evidence>
<organism evidence="1 2">
    <name type="scientific">Chenopodium quinoa</name>
    <name type="common">Quinoa</name>
    <dbReference type="NCBI Taxonomy" id="63459"/>
    <lineage>
        <taxon>Eukaryota</taxon>
        <taxon>Viridiplantae</taxon>
        <taxon>Streptophyta</taxon>
        <taxon>Embryophyta</taxon>
        <taxon>Tracheophyta</taxon>
        <taxon>Spermatophyta</taxon>
        <taxon>Magnoliopsida</taxon>
        <taxon>eudicotyledons</taxon>
        <taxon>Gunneridae</taxon>
        <taxon>Pentapetalae</taxon>
        <taxon>Caryophyllales</taxon>
        <taxon>Chenopodiaceae</taxon>
        <taxon>Chenopodioideae</taxon>
        <taxon>Atripliceae</taxon>
        <taxon>Chenopodium</taxon>
    </lineage>
</organism>
<dbReference type="GeneID" id="110719707"/>
<dbReference type="KEGG" id="cqi:110719707"/>
<dbReference type="OrthoDB" id="1045822at2759"/>
<dbReference type="Proteomes" id="UP000596660">
    <property type="component" value="Unplaced"/>
</dbReference>
<gene>
    <name evidence="1" type="primary">LOC110719707</name>
</gene>
<name>A0A803KV43_CHEQI</name>
<keyword evidence="2" id="KW-1185">Reference proteome</keyword>